<protein>
    <submittedName>
        <fullName evidence="1">Uncharacterized protein</fullName>
    </submittedName>
</protein>
<reference evidence="1 2" key="1">
    <citation type="submission" date="2019-01" db="EMBL/GenBank/DDBJ databases">
        <title>Genomes sequencing and comparative genomics of infectious freshwater microsporidia, Cucumispora dikerogammari and Thelohania contejeani.</title>
        <authorList>
            <person name="Cormier A."/>
            <person name="Giraud I."/>
            <person name="Wattier R."/>
            <person name="Teixeira M."/>
            <person name="Grandjean F."/>
            <person name="Rigaud T."/>
            <person name="Cordaux R."/>
        </authorList>
    </citation>
    <scope>NUCLEOTIDE SEQUENCE [LARGE SCALE GENOMIC DNA]</scope>
    <source>
        <strain evidence="1">T1</strain>
        <tissue evidence="1">Spores</tissue>
    </source>
</reference>
<dbReference type="InterPro" id="IPR035992">
    <property type="entry name" value="Ricin_B-like_lectins"/>
</dbReference>
<dbReference type="SUPFAM" id="SSF50370">
    <property type="entry name" value="Ricin B-like lectins"/>
    <property type="match status" value="1"/>
</dbReference>
<dbReference type="EMBL" id="SBIQ01000011">
    <property type="protein sequence ID" value="KAF7684489.1"/>
    <property type="molecule type" value="Genomic_DNA"/>
</dbReference>
<accession>A0ABQ7I265</accession>
<name>A0ABQ7I265_9MICR</name>
<organism evidence="1 2">
    <name type="scientific">Astathelohania contejeani</name>
    <dbReference type="NCBI Taxonomy" id="164912"/>
    <lineage>
        <taxon>Eukaryota</taxon>
        <taxon>Fungi</taxon>
        <taxon>Fungi incertae sedis</taxon>
        <taxon>Microsporidia</taxon>
        <taxon>Astathelohaniidae</taxon>
        <taxon>Astathelohania</taxon>
    </lineage>
</organism>
<keyword evidence="2" id="KW-1185">Reference proteome</keyword>
<dbReference type="Proteomes" id="UP001516464">
    <property type="component" value="Unassembled WGS sequence"/>
</dbReference>
<proteinExistence type="predicted"/>
<comment type="caution">
    <text evidence="1">The sequence shown here is derived from an EMBL/GenBank/DDBJ whole genome shotgun (WGS) entry which is preliminary data.</text>
</comment>
<evidence type="ECO:0000313" key="2">
    <source>
        <dbReference type="Proteomes" id="UP001516464"/>
    </source>
</evidence>
<evidence type="ECO:0000313" key="1">
    <source>
        <dbReference type="EMBL" id="KAF7684489.1"/>
    </source>
</evidence>
<sequence>MSLNHLKEFTDYYSLPTLRRVTKNVFEIYYGGVKMCRDEVKGKVFGCDDNETFTKWEITEIFGNIITSFRDDTLLYNIIHDNQCLTVKEGGLIQMEECKKGENQIFSIKMVPIMPDFLFEGGPMEKYKEMKKSQKALLRKYKLESMFN</sequence>
<gene>
    <name evidence="1" type="ORF">TCON_0301</name>
</gene>